<dbReference type="PANTHER" id="PTHR10829">
    <property type="entry name" value="CORTACTIN AND DREBRIN"/>
    <property type="match status" value="1"/>
</dbReference>
<evidence type="ECO:0000256" key="10">
    <source>
        <dbReference type="ARBA" id="ARBA00004510"/>
    </source>
</evidence>
<dbReference type="InterPro" id="IPR002108">
    <property type="entry name" value="ADF-H"/>
</dbReference>
<keyword evidence="16" id="KW-1003">Cell membrane</keyword>
<dbReference type="CDD" id="cd11281">
    <property type="entry name" value="ADF_drebrin_like"/>
    <property type="match status" value="1"/>
</dbReference>
<keyword evidence="15" id="KW-0813">Transport</keyword>
<reference evidence="33" key="2">
    <citation type="submission" date="2025-08" db="UniProtKB">
        <authorList>
            <consortium name="Ensembl"/>
        </authorList>
    </citation>
    <scope>IDENTIFICATION</scope>
</reference>
<dbReference type="Proteomes" id="UP000007303">
    <property type="component" value="Unassembled WGS sequence"/>
</dbReference>
<evidence type="ECO:0000256" key="27">
    <source>
        <dbReference type="ARBA" id="ARBA00023329"/>
    </source>
</evidence>
<evidence type="ECO:0000256" key="26">
    <source>
        <dbReference type="ARBA" id="ARBA00023273"/>
    </source>
</evidence>
<dbReference type="GO" id="GO:0045211">
    <property type="term" value="C:postsynaptic membrane"/>
    <property type="evidence" value="ECO:0007669"/>
    <property type="project" value="TreeGrafter"/>
</dbReference>
<keyword evidence="14 29" id="KW-0728">SH3 domain</keyword>
<dbReference type="GO" id="GO:0043204">
    <property type="term" value="C:perikaryon"/>
    <property type="evidence" value="ECO:0007669"/>
    <property type="project" value="UniProtKB-SubCell"/>
</dbReference>
<dbReference type="STRING" id="99883.ENSTNIP00000016602"/>
<keyword evidence="18" id="KW-0967">Endosome</keyword>
<dbReference type="GO" id="GO:0005829">
    <property type="term" value="C:cytosol"/>
    <property type="evidence" value="ECO:0007669"/>
    <property type="project" value="UniProtKB-SubCell"/>
</dbReference>
<dbReference type="Pfam" id="PF00241">
    <property type="entry name" value="Cofilin_ADF"/>
    <property type="match status" value="1"/>
</dbReference>
<dbReference type="PROSITE" id="PS50002">
    <property type="entry name" value="SH3"/>
    <property type="match status" value="1"/>
</dbReference>
<dbReference type="GO" id="GO:0098974">
    <property type="term" value="P:postsynaptic actin cytoskeleton organization"/>
    <property type="evidence" value="ECO:0007669"/>
    <property type="project" value="TreeGrafter"/>
</dbReference>
<dbReference type="InterPro" id="IPR035717">
    <property type="entry name" value="Drebrin-like_SH3"/>
</dbReference>
<evidence type="ECO:0000256" key="18">
    <source>
        <dbReference type="ARBA" id="ARBA00022753"/>
    </source>
</evidence>
<evidence type="ECO:0000256" key="28">
    <source>
        <dbReference type="ARBA" id="ARBA00034105"/>
    </source>
</evidence>
<dbReference type="InterPro" id="IPR036028">
    <property type="entry name" value="SH3-like_dom_sf"/>
</dbReference>
<dbReference type="GO" id="GO:0030427">
    <property type="term" value="C:site of polarized growth"/>
    <property type="evidence" value="ECO:0007669"/>
    <property type="project" value="TreeGrafter"/>
</dbReference>
<dbReference type="GeneTree" id="ENSGT00940000156732"/>
<dbReference type="CDD" id="cd11960">
    <property type="entry name" value="SH3_Abp1_eu"/>
    <property type="match status" value="1"/>
</dbReference>
<evidence type="ECO:0000256" key="29">
    <source>
        <dbReference type="PROSITE-ProRule" id="PRU00192"/>
    </source>
</evidence>
<keyword evidence="25" id="KW-0206">Cytoskeleton</keyword>
<dbReference type="PANTHER" id="PTHR10829:SF12">
    <property type="entry name" value="DREBRIN-LIKE PROTEIN"/>
    <property type="match status" value="1"/>
</dbReference>
<dbReference type="SMART" id="SM00102">
    <property type="entry name" value="ADF"/>
    <property type="match status" value="1"/>
</dbReference>
<comment type="similarity">
    <text evidence="13">Belongs to the ABP1 family.</text>
</comment>
<keyword evidence="22" id="KW-0175">Coiled coil</keyword>
<dbReference type="SMART" id="SM00326">
    <property type="entry name" value="SH3"/>
    <property type="match status" value="1"/>
</dbReference>
<keyword evidence="17" id="KW-0963">Cytoplasm</keyword>
<evidence type="ECO:0000256" key="4">
    <source>
        <dbReference type="ARBA" id="ARBA00004255"/>
    </source>
</evidence>
<evidence type="ECO:0000256" key="24">
    <source>
        <dbReference type="ARBA" id="ARBA00023203"/>
    </source>
</evidence>
<feature type="domain" description="ADF-H" evidence="32">
    <location>
        <begin position="2"/>
        <end position="133"/>
    </location>
</feature>
<dbReference type="GO" id="GO:0061003">
    <property type="term" value="P:positive regulation of dendritic spine morphogenesis"/>
    <property type="evidence" value="ECO:0007669"/>
    <property type="project" value="TreeGrafter"/>
</dbReference>
<dbReference type="GO" id="GO:0030864">
    <property type="term" value="C:cortical actin cytoskeleton"/>
    <property type="evidence" value="ECO:0007669"/>
    <property type="project" value="TreeGrafter"/>
</dbReference>
<dbReference type="GO" id="GO:0000139">
    <property type="term" value="C:Golgi membrane"/>
    <property type="evidence" value="ECO:0007669"/>
    <property type="project" value="UniProtKB-SubCell"/>
</dbReference>
<organism evidence="33 34">
    <name type="scientific">Tetraodon nigroviridis</name>
    <name type="common">Spotted green pufferfish</name>
    <name type="synonym">Chelonodon nigroviridis</name>
    <dbReference type="NCBI Taxonomy" id="99883"/>
    <lineage>
        <taxon>Eukaryota</taxon>
        <taxon>Metazoa</taxon>
        <taxon>Chordata</taxon>
        <taxon>Craniata</taxon>
        <taxon>Vertebrata</taxon>
        <taxon>Euteleostomi</taxon>
        <taxon>Actinopterygii</taxon>
        <taxon>Neopterygii</taxon>
        <taxon>Teleostei</taxon>
        <taxon>Neoteleostei</taxon>
        <taxon>Acanthomorphata</taxon>
        <taxon>Eupercaria</taxon>
        <taxon>Tetraodontiformes</taxon>
        <taxon>Tetradontoidea</taxon>
        <taxon>Tetraodontidae</taxon>
        <taxon>Tetraodon</taxon>
    </lineage>
</organism>
<evidence type="ECO:0000256" key="12">
    <source>
        <dbReference type="ARBA" id="ARBA00004544"/>
    </source>
</evidence>
<dbReference type="GO" id="GO:0030027">
    <property type="term" value="C:lamellipodium"/>
    <property type="evidence" value="ECO:0007669"/>
    <property type="project" value="UniProtKB-SubCell"/>
</dbReference>
<evidence type="ECO:0000313" key="33">
    <source>
        <dbReference type="Ensembl" id="ENSTNIP00000016602.1"/>
    </source>
</evidence>
<keyword evidence="24" id="KW-0009">Actin-binding</keyword>
<evidence type="ECO:0000256" key="8">
    <source>
        <dbReference type="ARBA" id="ARBA00004466"/>
    </source>
</evidence>
<dbReference type="GO" id="GO:0030425">
    <property type="term" value="C:dendrite"/>
    <property type="evidence" value="ECO:0007669"/>
    <property type="project" value="UniProtKB-SubCell"/>
</dbReference>
<evidence type="ECO:0000256" key="19">
    <source>
        <dbReference type="ARBA" id="ARBA00022949"/>
    </source>
</evidence>
<evidence type="ECO:0000313" key="34">
    <source>
        <dbReference type="Proteomes" id="UP000007303"/>
    </source>
</evidence>
<evidence type="ECO:0000256" key="6">
    <source>
        <dbReference type="ARBA" id="ARBA00004412"/>
    </source>
</evidence>
<keyword evidence="23" id="KW-0472">Membrane</keyword>
<feature type="compositionally biased region" description="Basic and acidic residues" evidence="30">
    <location>
        <begin position="206"/>
        <end position="264"/>
    </location>
</feature>
<dbReference type="PROSITE" id="PS51263">
    <property type="entry name" value="ADF_H"/>
    <property type="match status" value="1"/>
</dbReference>
<evidence type="ECO:0000256" key="15">
    <source>
        <dbReference type="ARBA" id="ARBA00022448"/>
    </source>
</evidence>
<evidence type="ECO:0000256" key="23">
    <source>
        <dbReference type="ARBA" id="ARBA00023136"/>
    </source>
</evidence>
<evidence type="ECO:0000256" key="3">
    <source>
        <dbReference type="ARBA" id="ARBA00004245"/>
    </source>
</evidence>
<dbReference type="InterPro" id="IPR001452">
    <property type="entry name" value="SH3_domain"/>
</dbReference>
<feature type="region of interest" description="Disordered" evidence="30">
    <location>
        <begin position="307"/>
        <end position="348"/>
    </location>
</feature>
<reference evidence="34" key="1">
    <citation type="journal article" date="2004" name="Nature">
        <title>Genome duplication in the teleost fish Tetraodon nigroviridis reveals the early vertebrate proto-karyotype.</title>
        <authorList>
            <person name="Jaillon O."/>
            <person name="Aury J.-M."/>
            <person name="Brunet F."/>
            <person name="Petit J.-L."/>
            <person name="Stange-Thomann N."/>
            <person name="Mauceli E."/>
            <person name="Bouneau L."/>
            <person name="Fischer C."/>
            <person name="Ozouf-Costaz C."/>
            <person name="Bernot A."/>
            <person name="Nicaud S."/>
            <person name="Jaffe D."/>
            <person name="Fisher S."/>
            <person name="Lutfalla G."/>
            <person name="Dossat C."/>
            <person name="Segurens B."/>
            <person name="Dasilva C."/>
            <person name="Salanoubat M."/>
            <person name="Levy M."/>
            <person name="Boudet N."/>
            <person name="Castellano S."/>
            <person name="Anthouard V."/>
            <person name="Jubin C."/>
            <person name="Castelli V."/>
            <person name="Katinka M."/>
            <person name="Vacherie B."/>
            <person name="Biemont C."/>
            <person name="Skalli Z."/>
            <person name="Cattolico L."/>
            <person name="Poulain J."/>
            <person name="De Berardinis V."/>
            <person name="Cruaud C."/>
            <person name="Duprat S."/>
            <person name="Brottier P."/>
            <person name="Coutanceau J.-P."/>
            <person name="Gouzy J."/>
            <person name="Parra G."/>
            <person name="Lardier G."/>
            <person name="Chapple C."/>
            <person name="McKernan K.J."/>
            <person name="McEwan P."/>
            <person name="Bosak S."/>
            <person name="Kellis M."/>
            <person name="Volff J.-N."/>
            <person name="Guigo R."/>
            <person name="Zody M.C."/>
            <person name="Mesirov J."/>
            <person name="Lindblad-Toh K."/>
            <person name="Birren B."/>
            <person name="Nusbaum C."/>
            <person name="Kahn D."/>
            <person name="Robinson-Rechavi M."/>
            <person name="Laudet V."/>
            <person name="Schachter V."/>
            <person name="Quetier F."/>
            <person name="Saurin W."/>
            <person name="Scarpelli C."/>
            <person name="Wincker P."/>
            <person name="Lander E.S."/>
            <person name="Weissenbach J."/>
            <person name="Roest Crollius H."/>
        </authorList>
    </citation>
    <scope>NUCLEOTIDE SEQUENCE [LARGE SCALE GENOMIC DNA]</scope>
</reference>
<dbReference type="GO" id="GO:0048812">
    <property type="term" value="P:neuron projection morphogenesis"/>
    <property type="evidence" value="ECO:0007669"/>
    <property type="project" value="TreeGrafter"/>
</dbReference>
<dbReference type="FunCoup" id="H3D7W1">
    <property type="interactions" value="395"/>
</dbReference>
<evidence type="ECO:0000259" key="31">
    <source>
        <dbReference type="PROSITE" id="PS50002"/>
    </source>
</evidence>
<keyword evidence="19" id="KW-0965">Cell junction</keyword>
<sequence length="497" mass="56201">MAVNLSKNGSELMAAYREVVDCKSNTNWALFTYEGNSNDVRLAEKGGGGLEEMVEELNSGKVMYAFCRVQDPNSGLPKYVRINWTGEGVKGSRKGVCANHVSSMANFLKGAHVTINARGDDDVEPEAILEKVAKASGGNFNFHKQSQEYKDTPAGPVGSVYQKVNAVEIQQTKKDDFWLQTQREEDARRREQAKQVEQERRKIYQKKRDEEERERAQQQLREEDARRREQAKQVEQERRIYQKKRDEEERERAQQHLKEQENKTQKKGISFAPSVQKANEAKLLISQRSFNPRDVFKQKEQSLEAIARPAPAASRPGKLQSPFLSQKDPPRQPHQPPATAALVSPVSPSSPVRLYSAATVAKPTPPQSAPLPKPAAEEWSDEFDDFAEEPTPVCNYKSEDTGNVEDLYEAPALEEDLYENINQDTSRYKDKEHNQANGQQGFCARTLYDYQAADDSEITIDPGDIITGIEMVDPGWWRGYGPDGHFGMFPANYVELL</sequence>
<dbReference type="GO" id="GO:0030833">
    <property type="term" value="P:regulation of actin filament polymerization"/>
    <property type="evidence" value="ECO:0007669"/>
    <property type="project" value="TreeGrafter"/>
</dbReference>
<dbReference type="GO" id="GO:0051015">
    <property type="term" value="F:actin filament binding"/>
    <property type="evidence" value="ECO:0007669"/>
    <property type="project" value="TreeGrafter"/>
</dbReference>
<dbReference type="FunFam" id="3.40.20.10:FF:000011">
    <property type="entry name" value="Drebrin-like protein B"/>
    <property type="match status" value="1"/>
</dbReference>
<evidence type="ECO:0000256" key="22">
    <source>
        <dbReference type="ARBA" id="ARBA00023054"/>
    </source>
</evidence>
<protein>
    <submittedName>
        <fullName evidence="33">Drebrin-like a</fullName>
    </submittedName>
</protein>
<dbReference type="GO" id="GO:0045773">
    <property type="term" value="P:positive regulation of axon extension"/>
    <property type="evidence" value="ECO:0007669"/>
    <property type="project" value="TreeGrafter"/>
</dbReference>
<feature type="compositionally biased region" description="Low complexity" evidence="30">
    <location>
        <begin position="307"/>
        <end position="316"/>
    </location>
</feature>
<evidence type="ECO:0000256" key="7">
    <source>
        <dbReference type="ARBA" id="ARBA00004413"/>
    </source>
</evidence>
<evidence type="ECO:0000256" key="17">
    <source>
        <dbReference type="ARBA" id="ARBA00022490"/>
    </source>
</evidence>
<keyword evidence="27" id="KW-0968">Cytoplasmic vesicle</keyword>
<dbReference type="GO" id="GO:0005769">
    <property type="term" value="C:early endosome"/>
    <property type="evidence" value="ECO:0007669"/>
    <property type="project" value="UniProtKB-SubCell"/>
</dbReference>
<dbReference type="FunFam" id="2.30.30.40:FF:000046">
    <property type="entry name" value="Drebrin-like protein isoform B"/>
    <property type="match status" value="1"/>
</dbReference>
<feature type="region of interest" description="Disordered" evidence="30">
    <location>
        <begin position="206"/>
        <end position="274"/>
    </location>
</feature>
<accession>H3D7W1</accession>
<dbReference type="HOGENOM" id="CLU_013085_0_1_1"/>
<name>H3D7W1_TETNG</name>
<keyword evidence="20" id="KW-0770">Synapse</keyword>
<dbReference type="Pfam" id="PF14604">
    <property type="entry name" value="SH3_9"/>
    <property type="match status" value="1"/>
</dbReference>
<feature type="domain" description="SH3" evidence="31">
    <location>
        <begin position="439"/>
        <end position="497"/>
    </location>
</feature>
<evidence type="ECO:0000256" key="9">
    <source>
        <dbReference type="ARBA" id="ARBA00004484"/>
    </source>
</evidence>
<dbReference type="Gene3D" id="2.30.30.40">
    <property type="entry name" value="SH3 Domains"/>
    <property type="match status" value="1"/>
</dbReference>
<dbReference type="OMA" id="HYASQYD"/>
<evidence type="ECO:0000256" key="1">
    <source>
        <dbReference type="ARBA" id="ARBA00004145"/>
    </source>
</evidence>
<reference evidence="33" key="3">
    <citation type="submission" date="2025-09" db="UniProtKB">
        <authorList>
            <consortium name="Ensembl"/>
        </authorList>
    </citation>
    <scope>IDENTIFICATION</scope>
</reference>
<evidence type="ECO:0000256" key="13">
    <source>
        <dbReference type="ARBA" id="ARBA00011039"/>
    </source>
</evidence>
<evidence type="ECO:0000259" key="32">
    <source>
        <dbReference type="PROSITE" id="PS51263"/>
    </source>
</evidence>
<dbReference type="GO" id="GO:0001726">
    <property type="term" value="C:ruffle"/>
    <property type="evidence" value="ECO:0007669"/>
    <property type="project" value="UniProtKB-SubCell"/>
</dbReference>
<dbReference type="GO" id="GO:0005884">
    <property type="term" value="C:actin filament"/>
    <property type="evidence" value="ECO:0007669"/>
    <property type="project" value="TreeGrafter"/>
</dbReference>
<dbReference type="GO" id="GO:0014069">
    <property type="term" value="C:postsynaptic density"/>
    <property type="evidence" value="ECO:0007669"/>
    <property type="project" value="UniProtKB-SubCell"/>
</dbReference>
<dbReference type="Ensembl" id="ENSTNIT00000016816.1">
    <property type="protein sequence ID" value="ENSTNIP00000016602.1"/>
    <property type="gene ID" value="ENSTNIG00000013603.1"/>
</dbReference>
<keyword evidence="21" id="KW-0333">Golgi apparatus</keyword>
<evidence type="ECO:0000256" key="5">
    <source>
        <dbReference type="ARBA" id="ARBA00004279"/>
    </source>
</evidence>
<proteinExistence type="inferred from homology"/>
<dbReference type="PRINTS" id="PR00452">
    <property type="entry name" value="SH3DOMAIN"/>
</dbReference>
<dbReference type="GO" id="GO:0030665">
    <property type="term" value="C:clathrin-coated vesicle membrane"/>
    <property type="evidence" value="ECO:0007669"/>
    <property type="project" value="UniProtKB-SubCell"/>
</dbReference>
<evidence type="ECO:0000256" key="25">
    <source>
        <dbReference type="ARBA" id="ARBA00023212"/>
    </source>
</evidence>
<dbReference type="InParanoid" id="H3D7W1"/>
<dbReference type="SUPFAM" id="SSF55753">
    <property type="entry name" value="Actin depolymerizing proteins"/>
    <property type="match status" value="1"/>
</dbReference>
<evidence type="ECO:0000256" key="20">
    <source>
        <dbReference type="ARBA" id="ARBA00023018"/>
    </source>
</evidence>
<dbReference type="Gene3D" id="3.40.20.10">
    <property type="entry name" value="Severin"/>
    <property type="match status" value="1"/>
</dbReference>
<dbReference type="GO" id="GO:0002102">
    <property type="term" value="C:podosome"/>
    <property type="evidence" value="ECO:0007669"/>
    <property type="project" value="UniProtKB-SubCell"/>
</dbReference>
<keyword evidence="26" id="KW-0966">Cell projection</keyword>
<dbReference type="InterPro" id="IPR029006">
    <property type="entry name" value="ADF-H/Gelsolin-like_dom_sf"/>
</dbReference>
<evidence type="ECO:0000256" key="14">
    <source>
        <dbReference type="ARBA" id="ARBA00022443"/>
    </source>
</evidence>
<comment type="subcellular location">
    <subcellularLocation>
        <location evidence="7">Cell membrane</location>
        <topology evidence="7">Peripheral membrane protein</topology>
        <orientation evidence="7">Cytoplasmic side</orientation>
    </subcellularLocation>
    <subcellularLocation>
        <location evidence="5">Cell projection</location>
        <location evidence="5">Dendrite</location>
    </subcellularLocation>
    <subcellularLocation>
        <location evidence="10">Cell projection</location>
        <location evidence="10">Lamellipodium</location>
    </subcellularLocation>
    <subcellularLocation>
        <location evidence="2">Cell projection</location>
        <location evidence="2">Podosome</location>
    </subcellularLocation>
    <subcellularLocation>
        <location evidence="8">Cell projection</location>
        <location evidence="8">Ruffle</location>
    </subcellularLocation>
    <subcellularLocation>
        <location evidence="12">Cytoplasm</location>
        <location evidence="12">Cell cortex</location>
    </subcellularLocation>
    <subcellularLocation>
        <location evidence="3">Cytoplasm</location>
        <location evidence="3">Cytoskeleton</location>
    </subcellularLocation>
    <subcellularLocation>
        <location evidence="11">Cytoplasm</location>
        <location evidence="11">Cytosol</location>
    </subcellularLocation>
    <subcellularLocation>
        <location evidence="1">Cytoplasmic vesicle</location>
        <location evidence="1">Clathrin-coated vesicle membrane</location>
        <topology evidence="1">Peripheral membrane protein</topology>
        <orientation evidence="1">Cytoplasmic side</orientation>
    </subcellularLocation>
    <subcellularLocation>
        <location evidence="6">Early endosome</location>
    </subcellularLocation>
    <subcellularLocation>
        <location evidence="4">Golgi apparatus membrane</location>
        <topology evidence="4">Peripheral membrane protein</topology>
        <orientation evidence="4">Cytoplasmic side</orientation>
    </subcellularLocation>
    <subcellularLocation>
        <location evidence="9">Perikaryon</location>
    </subcellularLocation>
    <subcellularLocation>
        <location evidence="28">Postsynaptic density</location>
    </subcellularLocation>
</comment>
<evidence type="ECO:0000256" key="16">
    <source>
        <dbReference type="ARBA" id="ARBA00022475"/>
    </source>
</evidence>
<dbReference type="SUPFAM" id="SSF50044">
    <property type="entry name" value="SH3-domain"/>
    <property type="match status" value="1"/>
</dbReference>
<evidence type="ECO:0000256" key="30">
    <source>
        <dbReference type="SAM" id="MobiDB-lite"/>
    </source>
</evidence>
<evidence type="ECO:0000256" key="2">
    <source>
        <dbReference type="ARBA" id="ARBA00004188"/>
    </source>
</evidence>
<dbReference type="AlphaFoldDB" id="H3D7W1"/>
<evidence type="ECO:0000256" key="21">
    <source>
        <dbReference type="ARBA" id="ARBA00023034"/>
    </source>
</evidence>
<keyword evidence="34" id="KW-1185">Reference proteome</keyword>
<evidence type="ECO:0000256" key="11">
    <source>
        <dbReference type="ARBA" id="ARBA00004514"/>
    </source>
</evidence>